<dbReference type="GO" id="GO:0004519">
    <property type="term" value="F:endonuclease activity"/>
    <property type="evidence" value="ECO:0007669"/>
    <property type="project" value="UniProtKB-KW"/>
</dbReference>
<keyword evidence="1" id="KW-0540">Nuclease</keyword>
<dbReference type="AlphaFoldDB" id="A0A6G4ACH1"/>
<dbReference type="Proteomes" id="UP000476310">
    <property type="component" value="Unassembled WGS sequence"/>
</dbReference>
<protein>
    <submittedName>
        <fullName evidence="1">Endonuclease/exonuclease/phosphatase</fullName>
    </submittedName>
</protein>
<reference evidence="1" key="1">
    <citation type="submission" date="2020-02" db="EMBL/GenBank/DDBJ databases">
        <title>A new Streptomyces sp. for controlling soil-borne diseases.</title>
        <authorList>
            <person name="Li X."/>
            <person name="Tian Y."/>
            <person name="Gao K."/>
        </authorList>
    </citation>
    <scope>NUCLEOTIDE SEQUENCE [LARGE SCALE GENOMIC DNA]</scope>
    <source>
        <strain evidence="1">0250</strain>
    </source>
</reference>
<sequence>MAARPEAVLVLTDTAHSAGCDLLAARFTAAGYSVTYPRPARGERGVMIVSRLATEPGPVSLRYLPYRAVSVTVQTDKGPLDVVGVAVPPRDGLDTKVRRKRVFLQECRMGLPRAKSGHRALIGSFNLLESPPTPQHEFLQAFESSFNLWLSAVGYRDAFRKLYPTMPEHSWVAPTGERHRFEQAHVSVALVTALRACSYVHEPRTRAEPLTGHSALTMSLAMRPAEPLRATDPVWPRDAAPGLP</sequence>
<comment type="caution">
    <text evidence="1">The sequence shown here is derived from an EMBL/GenBank/DDBJ whole genome shotgun (WGS) entry which is preliminary data.</text>
</comment>
<dbReference type="Gene3D" id="3.60.10.10">
    <property type="entry name" value="Endonuclease/exonuclease/phosphatase"/>
    <property type="match status" value="1"/>
</dbReference>
<dbReference type="SUPFAM" id="SSF56219">
    <property type="entry name" value="DNase I-like"/>
    <property type="match status" value="1"/>
</dbReference>
<dbReference type="EMBL" id="JAAIKT010000010">
    <property type="protein sequence ID" value="NEW71053.1"/>
    <property type="molecule type" value="Genomic_DNA"/>
</dbReference>
<keyword evidence="1" id="KW-0378">Hydrolase</keyword>
<proteinExistence type="predicted"/>
<gene>
    <name evidence="1" type="ORF">G4H13_11725</name>
</gene>
<accession>A0A6G4ACH1</accession>
<dbReference type="InterPro" id="IPR036691">
    <property type="entry name" value="Endo/exonu/phosph_ase_sf"/>
</dbReference>
<evidence type="ECO:0000313" key="2">
    <source>
        <dbReference type="Proteomes" id="UP000476310"/>
    </source>
</evidence>
<evidence type="ECO:0000313" key="1">
    <source>
        <dbReference type="EMBL" id="NEW71053.1"/>
    </source>
</evidence>
<keyword evidence="2" id="KW-1185">Reference proteome</keyword>
<name>A0A6G4ACH1_9ACTN</name>
<keyword evidence="1" id="KW-0255">Endonuclease</keyword>
<organism evidence="1 2">
    <name type="scientific">Streptomyces rhizosphaericus</name>
    <dbReference type="NCBI Taxonomy" id="114699"/>
    <lineage>
        <taxon>Bacteria</taxon>
        <taxon>Bacillati</taxon>
        <taxon>Actinomycetota</taxon>
        <taxon>Actinomycetes</taxon>
        <taxon>Kitasatosporales</taxon>
        <taxon>Streptomycetaceae</taxon>
        <taxon>Streptomyces</taxon>
        <taxon>Streptomyces violaceusniger group</taxon>
    </lineage>
</organism>